<keyword evidence="7" id="KW-0378">Hydrolase</keyword>
<dbReference type="EMBL" id="MPGH01000037">
    <property type="protein sequence ID" value="OLN95282.1"/>
    <property type="molecule type" value="Genomic_DNA"/>
</dbReference>
<feature type="domain" description="RNase H type-1" evidence="9">
    <location>
        <begin position="243"/>
        <end position="393"/>
    </location>
</feature>
<dbReference type="InterPro" id="IPR011320">
    <property type="entry name" value="RNase_H1_N"/>
</dbReference>
<dbReference type="InterPro" id="IPR050092">
    <property type="entry name" value="RNase_H"/>
</dbReference>
<evidence type="ECO:0000256" key="1">
    <source>
        <dbReference type="ARBA" id="ARBA00000077"/>
    </source>
</evidence>
<dbReference type="PANTHER" id="PTHR10642">
    <property type="entry name" value="RIBONUCLEASE H1"/>
    <property type="match status" value="1"/>
</dbReference>
<dbReference type="SUPFAM" id="SSF55658">
    <property type="entry name" value="L9 N-domain-like"/>
    <property type="match status" value="1"/>
</dbReference>
<dbReference type="GO" id="GO:0046872">
    <property type="term" value="F:metal ion binding"/>
    <property type="evidence" value="ECO:0007669"/>
    <property type="project" value="UniProtKB-KW"/>
</dbReference>
<name>A0A1Q8S1I6_9PEZI</name>
<dbReference type="Pfam" id="PF01693">
    <property type="entry name" value="Cauli_VI"/>
    <property type="match status" value="1"/>
</dbReference>
<keyword evidence="5" id="KW-0479">Metal-binding</keyword>
<dbReference type="GO" id="GO:0004523">
    <property type="term" value="F:RNA-DNA hybrid ribonuclease activity"/>
    <property type="evidence" value="ECO:0007669"/>
    <property type="project" value="UniProtKB-EC"/>
</dbReference>
<dbReference type="AlphaFoldDB" id="A0A1Q8S1I6"/>
<evidence type="ECO:0000256" key="3">
    <source>
        <dbReference type="ARBA" id="ARBA00012180"/>
    </source>
</evidence>
<feature type="region of interest" description="Disordered" evidence="8">
    <location>
        <begin position="1"/>
        <end position="32"/>
    </location>
</feature>
<dbReference type="InterPro" id="IPR037056">
    <property type="entry name" value="RNase_H1_N_sf"/>
</dbReference>
<evidence type="ECO:0000256" key="2">
    <source>
        <dbReference type="ARBA" id="ARBA00005300"/>
    </source>
</evidence>
<dbReference type="SUPFAM" id="SSF53098">
    <property type="entry name" value="Ribonuclease H-like"/>
    <property type="match status" value="1"/>
</dbReference>
<sequence length="405" mass="44771">MPAKKRGAPASDGPSTAKQKRKKGDPWFYGIRGGEKPQISGVYEVPWAECERKIMGVPNALVSPGFFGQGAMANVVIALIAKGFPSREEAQKWVNGIETGPPKIYAVARGNFTGIFDDYEKVKPAVTGAKGPKQKRCYSYEEAIAFIEEFGDEKTISKIRKEYCNGPDKAEDEQEVENDDNDEEVLQVKEEDEEEILEVTDEDEGEVEDLFSLQEVTKIESDAAPIELQPGLSPVFINAHINQPAEVDAYTDGSSLGNGKDGSRAGVGVFFGRNDPRNISEPLQGETQTNQRAELTAILRALQVMPLTQSMQIITDSMYSIKCVTQWYKTWEKKGWRTATGEVVKNKDLISGVRECIKNRDAQGARTRFTWVKGHAKNPGNLAADRLAVAGSKKHLTGRARRKLK</sequence>
<reference evidence="10 11" key="1">
    <citation type="submission" date="2016-11" db="EMBL/GenBank/DDBJ databases">
        <title>Draft Genome Assembly of Colletotrichum chlorophyti a pathogen of herbaceous plants.</title>
        <authorList>
            <person name="Gan P."/>
            <person name="Narusaka M."/>
            <person name="Tsushima A."/>
            <person name="Narusaka Y."/>
            <person name="Takano Y."/>
            <person name="Shirasu K."/>
        </authorList>
    </citation>
    <scope>NUCLEOTIDE SEQUENCE [LARGE SCALE GENOMIC DNA]</scope>
    <source>
        <strain evidence="10 11">NTL11</strain>
    </source>
</reference>
<comment type="similarity">
    <text evidence="2">Belongs to the RNase H family.</text>
</comment>
<dbReference type="InterPro" id="IPR009027">
    <property type="entry name" value="Ribosomal_bL9/RNase_H1_N"/>
</dbReference>
<keyword evidence="4" id="KW-0540">Nuclease</keyword>
<dbReference type="FunFam" id="3.30.420.10:FF:000090">
    <property type="entry name" value="Ribonuclease H"/>
    <property type="match status" value="1"/>
</dbReference>
<comment type="catalytic activity">
    <reaction evidence="1">
        <text>Endonucleolytic cleavage to 5'-phosphomonoester.</text>
        <dbReference type="EC" id="3.1.26.4"/>
    </reaction>
</comment>
<dbReference type="EC" id="3.1.26.4" evidence="3"/>
<dbReference type="OrthoDB" id="407198at2759"/>
<dbReference type="GO" id="GO:0003676">
    <property type="term" value="F:nucleic acid binding"/>
    <property type="evidence" value="ECO:0007669"/>
    <property type="project" value="InterPro"/>
</dbReference>
<dbReference type="GO" id="GO:0043137">
    <property type="term" value="P:DNA replication, removal of RNA primer"/>
    <property type="evidence" value="ECO:0007669"/>
    <property type="project" value="TreeGrafter"/>
</dbReference>
<dbReference type="PANTHER" id="PTHR10642:SF26">
    <property type="entry name" value="RIBONUCLEASE H1"/>
    <property type="match status" value="1"/>
</dbReference>
<evidence type="ECO:0000313" key="10">
    <source>
        <dbReference type="EMBL" id="OLN95282.1"/>
    </source>
</evidence>
<gene>
    <name evidence="10" type="ORF">CCHL11_04717</name>
</gene>
<comment type="caution">
    <text evidence="10">The sequence shown here is derived from an EMBL/GenBank/DDBJ whole genome shotgun (WGS) entry which is preliminary data.</text>
</comment>
<evidence type="ECO:0000256" key="5">
    <source>
        <dbReference type="ARBA" id="ARBA00022723"/>
    </source>
</evidence>
<keyword evidence="6" id="KW-0255">Endonuclease</keyword>
<evidence type="ECO:0000256" key="7">
    <source>
        <dbReference type="ARBA" id="ARBA00022801"/>
    </source>
</evidence>
<keyword evidence="11" id="KW-1185">Reference proteome</keyword>
<evidence type="ECO:0000256" key="4">
    <source>
        <dbReference type="ARBA" id="ARBA00022722"/>
    </source>
</evidence>
<dbReference type="PROSITE" id="PS50879">
    <property type="entry name" value="RNASE_H_1"/>
    <property type="match status" value="1"/>
</dbReference>
<dbReference type="Proteomes" id="UP000186583">
    <property type="component" value="Unassembled WGS sequence"/>
</dbReference>
<dbReference type="InterPro" id="IPR036397">
    <property type="entry name" value="RNaseH_sf"/>
</dbReference>
<organism evidence="10 11">
    <name type="scientific">Colletotrichum chlorophyti</name>
    <dbReference type="NCBI Taxonomy" id="708187"/>
    <lineage>
        <taxon>Eukaryota</taxon>
        <taxon>Fungi</taxon>
        <taxon>Dikarya</taxon>
        <taxon>Ascomycota</taxon>
        <taxon>Pezizomycotina</taxon>
        <taxon>Sordariomycetes</taxon>
        <taxon>Hypocreomycetidae</taxon>
        <taxon>Glomerellales</taxon>
        <taxon>Glomerellaceae</taxon>
        <taxon>Colletotrichum</taxon>
    </lineage>
</organism>
<dbReference type="InterPro" id="IPR002156">
    <property type="entry name" value="RNaseH_domain"/>
</dbReference>
<protein>
    <recommendedName>
        <fullName evidence="3">ribonuclease H</fullName>
        <ecNumber evidence="3">3.1.26.4</ecNumber>
    </recommendedName>
</protein>
<accession>A0A1Q8S1I6</accession>
<dbReference type="Gene3D" id="3.30.420.10">
    <property type="entry name" value="Ribonuclease H-like superfamily/Ribonuclease H"/>
    <property type="match status" value="1"/>
</dbReference>
<proteinExistence type="inferred from homology"/>
<evidence type="ECO:0000259" key="9">
    <source>
        <dbReference type="PROSITE" id="PS50879"/>
    </source>
</evidence>
<dbReference type="Pfam" id="PF00075">
    <property type="entry name" value="RNase_H"/>
    <property type="match status" value="1"/>
</dbReference>
<dbReference type="CDD" id="cd09280">
    <property type="entry name" value="RNase_HI_eukaryote_like"/>
    <property type="match status" value="1"/>
</dbReference>
<dbReference type="InterPro" id="IPR012337">
    <property type="entry name" value="RNaseH-like_sf"/>
</dbReference>
<evidence type="ECO:0000313" key="11">
    <source>
        <dbReference type="Proteomes" id="UP000186583"/>
    </source>
</evidence>
<evidence type="ECO:0000256" key="6">
    <source>
        <dbReference type="ARBA" id="ARBA00022759"/>
    </source>
</evidence>
<dbReference type="Gene3D" id="3.40.970.10">
    <property type="entry name" value="Ribonuclease H1, N-terminal domain"/>
    <property type="match status" value="2"/>
</dbReference>
<evidence type="ECO:0000256" key="8">
    <source>
        <dbReference type="SAM" id="MobiDB-lite"/>
    </source>
</evidence>
<dbReference type="STRING" id="708187.A0A1Q8S1I6"/>